<comment type="function">
    <text evidence="2">Essential component of the TIM23 complex, a complex that mediates the translocation of transit peptide-containing proteins across the mitochondrial inner membrane.</text>
</comment>
<dbReference type="SMART" id="SM00577">
    <property type="entry name" value="CPDc"/>
    <property type="match status" value="1"/>
</dbReference>
<comment type="similarity">
    <text evidence="2">Belongs to the TIM50 family.</text>
</comment>
<reference evidence="5" key="1">
    <citation type="submission" date="2020-01" db="EMBL/GenBank/DDBJ databases">
        <authorList>
            <person name="Mishra B."/>
        </authorList>
    </citation>
    <scope>NUCLEOTIDE SEQUENCE [LARGE SCALE GENOMIC DNA]</scope>
</reference>
<dbReference type="InterPro" id="IPR053932">
    <property type="entry name" value="GeBP-like_DBD"/>
</dbReference>
<feature type="region of interest" description="Disordered" evidence="3">
    <location>
        <begin position="239"/>
        <end position="292"/>
    </location>
</feature>
<dbReference type="GO" id="GO:0015031">
    <property type="term" value="P:protein transport"/>
    <property type="evidence" value="ECO:0007669"/>
    <property type="project" value="UniProtKB-KW"/>
</dbReference>
<dbReference type="GO" id="GO:0005744">
    <property type="term" value="C:TIM23 mitochondrial import inner membrane translocase complex"/>
    <property type="evidence" value="ECO:0007669"/>
    <property type="project" value="UniProtKB-UniRule"/>
</dbReference>
<evidence type="ECO:0000256" key="1">
    <source>
        <dbReference type="ARBA" id="ARBA00010820"/>
    </source>
</evidence>
<keyword evidence="2" id="KW-0653">Protein transport</keyword>
<protein>
    <recommendedName>
        <fullName evidence="2">Mitochondrial import inner membrane translocase subunit TIM50</fullName>
    </recommendedName>
</protein>
<evidence type="ECO:0000313" key="6">
    <source>
        <dbReference type="Proteomes" id="UP000467841"/>
    </source>
</evidence>
<proteinExistence type="inferred from homology"/>
<dbReference type="Proteomes" id="UP000467841">
    <property type="component" value="Unassembled WGS sequence"/>
</dbReference>
<dbReference type="Pfam" id="PF03031">
    <property type="entry name" value="NIF"/>
    <property type="match status" value="1"/>
</dbReference>
<dbReference type="PROSITE" id="PS50969">
    <property type="entry name" value="FCP1"/>
    <property type="match status" value="1"/>
</dbReference>
<gene>
    <name evidence="5" type="ORF">MERR_LOCUS29191</name>
</gene>
<dbReference type="InterPro" id="IPR050365">
    <property type="entry name" value="TIM50"/>
</dbReference>
<dbReference type="EMBL" id="CACVBM020001258">
    <property type="protein sequence ID" value="CAA7041956.1"/>
    <property type="molecule type" value="Genomic_DNA"/>
</dbReference>
<dbReference type="AlphaFoldDB" id="A0A6D2JJX4"/>
<comment type="caution">
    <text evidence="5">The sequence shown here is derived from an EMBL/GenBank/DDBJ whole genome shotgun (WGS) entry which is preliminary data.</text>
</comment>
<accession>A0A6D2JJX4</accession>
<dbReference type="Gene3D" id="3.40.50.1000">
    <property type="entry name" value="HAD superfamily/HAD-like"/>
    <property type="match status" value="1"/>
</dbReference>
<evidence type="ECO:0000256" key="3">
    <source>
        <dbReference type="SAM" id="MobiDB-lite"/>
    </source>
</evidence>
<feature type="compositionally biased region" description="Polar residues" evidence="3">
    <location>
        <begin position="242"/>
        <end position="253"/>
    </location>
</feature>
<dbReference type="InterPro" id="IPR036412">
    <property type="entry name" value="HAD-like_sf"/>
</dbReference>
<feature type="domain" description="FCP1 homology" evidence="4">
    <location>
        <begin position="348"/>
        <end position="521"/>
    </location>
</feature>
<dbReference type="SUPFAM" id="SSF56784">
    <property type="entry name" value="HAD-like"/>
    <property type="match status" value="1"/>
</dbReference>
<evidence type="ECO:0000256" key="2">
    <source>
        <dbReference type="RuleBase" id="RU365079"/>
    </source>
</evidence>
<feature type="compositionally biased region" description="Basic and acidic residues" evidence="3">
    <location>
        <begin position="23"/>
        <end position="35"/>
    </location>
</feature>
<dbReference type="OrthoDB" id="1711508at2759"/>
<dbReference type="PANTHER" id="PTHR12210">
    <property type="entry name" value="DULLARD PROTEIN PHOSPHATASE"/>
    <property type="match status" value="1"/>
</dbReference>
<name>A0A6D2JJX4_9BRAS</name>
<feature type="compositionally biased region" description="Basic and acidic residues" evidence="3">
    <location>
        <begin position="254"/>
        <end position="269"/>
    </location>
</feature>
<keyword evidence="2" id="KW-0496">Mitochondrion</keyword>
<keyword evidence="2" id="KW-0811">Translocation</keyword>
<sequence>MAKRPFKNSEAGESSKKKKKKTTNVEEKHGKEEDEKKKQVLFQRIFTEEDHIALLQGILDFTSEKGEDPFKEKAEFYNFVKKSISFDASKSQIEEKVRKMKTKFEKAVERSCARGKGGEKEIVYSKASDQKAFDLWRQIWGKEGVWASKSKKKLGGKQEAAKSASTSDGEMIVAFLKAENVTTFALDEATMLEAWNMIRNGPWKRKMVEKLKKLKAMHSQLCLERVQCVDGIIHKMFKEDSSSSNGNAETLSQNEKEAESEKETDDGSKNGEVSKAIDQEDKDVSVEQLETDEGKLVEVSADELKEGDQDLEMQENEVDVVSDDTTNIEKDNEAAVIENREESRANPSVARKKLLVLDLNGLLAEIVSPRAGQKPDISIGRRGIFKRPFLEEFLNFCFENFEVAVWSSRNPNNVERISEFLLGDLKSKLLFCWDMSHCARTNSGCLENQNKVIVFKELSIIWKRYGDFDETNTVLLDDSPYKALLNPPYTSIFPHSYTHQNKTTDKSLGIGGELRAYLEKMVQSANVQEFIMKNPFGQEAISEASEDWMFYKGAISEYKNAF</sequence>
<dbReference type="Pfam" id="PF04504">
    <property type="entry name" value="GeBP-like_DBD"/>
    <property type="match status" value="1"/>
</dbReference>
<keyword evidence="2" id="KW-0813">Transport</keyword>
<feature type="region of interest" description="Disordered" evidence="3">
    <location>
        <begin position="1"/>
        <end position="35"/>
    </location>
</feature>
<keyword evidence="2" id="KW-0809">Transit peptide</keyword>
<feature type="compositionally biased region" description="Basic and acidic residues" evidence="3">
    <location>
        <begin position="275"/>
        <end position="285"/>
    </location>
</feature>
<comment type="subunit">
    <text evidence="2">Component of the TIM23 complex.</text>
</comment>
<comment type="subcellular location">
    <subcellularLocation>
        <location evidence="2">Mitochondrion inner membrane</location>
        <topology evidence="2">Single-pass membrane protein</topology>
    </subcellularLocation>
</comment>
<dbReference type="InterPro" id="IPR023214">
    <property type="entry name" value="HAD_sf"/>
</dbReference>
<keyword evidence="6" id="KW-1185">Reference proteome</keyword>
<organism evidence="5 6">
    <name type="scientific">Microthlaspi erraticum</name>
    <dbReference type="NCBI Taxonomy" id="1685480"/>
    <lineage>
        <taxon>Eukaryota</taxon>
        <taxon>Viridiplantae</taxon>
        <taxon>Streptophyta</taxon>
        <taxon>Embryophyta</taxon>
        <taxon>Tracheophyta</taxon>
        <taxon>Spermatophyta</taxon>
        <taxon>Magnoliopsida</taxon>
        <taxon>eudicotyledons</taxon>
        <taxon>Gunneridae</taxon>
        <taxon>Pentapetalae</taxon>
        <taxon>rosids</taxon>
        <taxon>malvids</taxon>
        <taxon>Brassicales</taxon>
        <taxon>Brassicaceae</taxon>
        <taxon>Coluteocarpeae</taxon>
        <taxon>Microthlaspi</taxon>
    </lineage>
</organism>
<evidence type="ECO:0000313" key="5">
    <source>
        <dbReference type="EMBL" id="CAA7041956.1"/>
    </source>
</evidence>
<dbReference type="InterPro" id="IPR004274">
    <property type="entry name" value="FCP1_dom"/>
</dbReference>
<evidence type="ECO:0000259" key="4">
    <source>
        <dbReference type="PROSITE" id="PS50969"/>
    </source>
</evidence>
<comment type="similarity">
    <text evidence="1">Belongs to the GeBP family.</text>
</comment>